<evidence type="ECO:0000256" key="2">
    <source>
        <dbReference type="SAM" id="Phobius"/>
    </source>
</evidence>
<reference evidence="4" key="1">
    <citation type="submission" date="2023-07" db="EMBL/GenBank/DDBJ databases">
        <title>Myceligenerans salitolerans sp. nov., a halotolerant actinomycete isolated from a salt lake in Xinjiang, China.</title>
        <authorList>
            <person name="Guan T."/>
        </authorList>
    </citation>
    <scope>NUCLEOTIDE SEQUENCE [LARGE SCALE GENOMIC DNA]</scope>
    <source>
        <strain evidence="4">XHU 5031</strain>
    </source>
</reference>
<keyword evidence="4" id="KW-1185">Reference proteome</keyword>
<evidence type="ECO:0008006" key="5">
    <source>
        <dbReference type="Google" id="ProtNLM"/>
    </source>
</evidence>
<dbReference type="RefSeq" id="WP_207275391.1">
    <property type="nucleotide sequence ID" value="NZ_JAFMPK010000042.1"/>
</dbReference>
<proteinExistence type="predicted"/>
<organism evidence="3 4">
    <name type="scientific">Myceligenerans salitolerans</name>
    <dbReference type="NCBI Taxonomy" id="1230528"/>
    <lineage>
        <taxon>Bacteria</taxon>
        <taxon>Bacillati</taxon>
        <taxon>Actinomycetota</taxon>
        <taxon>Actinomycetes</taxon>
        <taxon>Micrococcales</taxon>
        <taxon>Promicromonosporaceae</taxon>
        <taxon>Myceligenerans</taxon>
    </lineage>
</organism>
<feature type="region of interest" description="Disordered" evidence="1">
    <location>
        <begin position="1"/>
        <end position="22"/>
    </location>
</feature>
<keyword evidence="2" id="KW-0812">Transmembrane</keyword>
<dbReference type="Proteomes" id="UP000664617">
    <property type="component" value="Unassembled WGS sequence"/>
</dbReference>
<evidence type="ECO:0000256" key="1">
    <source>
        <dbReference type="SAM" id="MobiDB-lite"/>
    </source>
</evidence>
<keyword evidence="2" id="KW-0472">Membrane</keyword>
<comment type="caution">
    <text evidence="3">The sequence shown here is derived from an EMBL/GenBank/DDBJ whole genome shotgun (WGS) entry which is preliminary data.</text>
</comment>
<name>A0ABS3I8Y1_9MICO</name>
<accession>A0ABS3I8Y1</accession>
<gene>
    <name evidence="3" type="ORF">J0911_10345</name>
</gene>
<protein>
    <recommendedName>
        <fullName evidence="5">DUF4333 domain-containing protein</fullName>
    </recommendedName>
</protein>
<sequence length="172" mass="18265">MPTESATPAEPATAGPAASAELPPRRLRGPRLWLLIAGIVVMVVLVLYAALLVLAGWWFADSGRAEHVDCVEIATAVGQEALPDGSTGGPCELDGFQDWYVQGELRTSRQALDAWLADLPGAPQLAGEPCVEAIACVQVDLTQEPVDAHYLDVDVLREDGGQVVVRMSAYTT</sequence>
<dbReference type="EMBL" id="JAFMPK010000042">
    <property type="protein sequence ID" value="MBO0609428.1"/>
    <property type="molecule type" value="Genomic_DNA"/>
</dbReference>
<keyword evidence="2" id="KW-1133">Transmembrane helix</keyword>
<evidence type="ECO:0000313" key="4">
    <source>
        <dbReference type="Proteomes" id="UP000664617"/>
    </source>
</evidence>
<feature type="transmembrane region" description="Helical" evidence="2">
    <location>
        <begin position="32"/>
        <end position="60"/>
    </location>
</feature>
<evidence type="ECO:0000313" key="3">
    <source>
        <dbReference type="EMBL" id="MBO0609428.1"/>
    </source>
</evidence>